<comment type="caution">
    <text evidence="2">The sequence shown here is derived from an EMBL/GenBank/DDBJ whole genome shotgun (WGS) entry which is preliminary data.</text>
</comment>
<feature type="transmembrane region" description="Helical" evidence="1">
    <location>
        <begin position="290"/>
        <end position="308"/>
    </location>
</feature>
<protein>
    <submittedName>
        <fullName evidence="2">DUF3667 domain-containing protein</fullName>
    </submittedName>
</protein>
<evidence type="ECO:0000256" key="1">
    <source>
        <dbReference type="SAM" id="Phobius"/>
    </source>
</evidence>
<keyword evidence="3" id="KW-1185">Reference proteome</keyword>
<dbReference type="EMBL" id="JAZDRO010000005">
    <property type="protein sequence ID" value="MEE2567379.1"/>
    <property type="molecule type" value="Genomic_DNA"/>
</dbReference>
<keyword evidence="1" id="KW-0472">Membrane</keyword>
<keyword evidence="1" id="KW-1133">Transmembrane helix</keyword>
<reference evidence="2 3" key="1">
    <citation type="submission" date="2024-01" db="EMBL/GenBank/DDBJ databases">
        <title>Hyphobacterium bacterium isolated from marine sediment.</title>
        <authorList>
            <person name="Zhao S."/>
        </authorList>
    </citation>
    <scope>NUCLEOTIDE SEQUENCE [LARGE SCALE GENOMIC DNA]</scope>
    <source>
        <strain evidence="2 3">Y60-23</strain>
    </source>
</reference>
<dbReference type="Pfam" id="PF12412">
    <property type="entry name" value="DUF3667"/>
    <property type="match status" value="1"/>
</dbReference>
<accession>A0ABU7M0M8</accession>
<feature type="transmembrane region" description="Helical" evidence="1">
    <location>
        <begin position="113"/>
        <end position="133"/>
    </location>
</feature>
<feature type="transmembrane region" description="Helical" evidence="1">
    <location>
        <begin position="328"/>
        <end position="354"/>
    </location>
</feature>
<evidence type="ECO:0000313" key="2">
    <source>
        <dbReference type="EMBL" id="MEE2567379.1"/>
    </source>
</evidence>
<feature type="transmembrane region" description="Helical" evidence="1">
    <location>
        <begin position="375"/>
        <end position="402"/>
    </location>
</feature>
<keyword evidence="1" id="KW-0812">Transmembrane</keyword>
<proteinExistence type="predicted"/>
<gene>
    <name evidence="2" type="ORF">V0U35_11895</name>
</gene>
<dbReference type="Proteomes" id="UP001310692">
    <property type="component" value="Unassembled WGS sequence"/>
</dbReference>
<organism evidence="2 3">
    <name type="scientific">Hyphobacterium marinum</name>
    <dbReference type="NCBI Taxonomy" id="3116574"/>
    <lineage>
        <taxon>Bacteria</taxon>
        <taxon>Pseudomonadati</taxon>
        <taxon>Pseudomonadota</taxon>
        <taxon>Alphaproteobacteria</taxon>
        <taxon>Maricaulales</taxon>
        <taxon>Maricaulaceae</taxon>
        <taxon>Hyphobacterium</taxon>
    </lineage>
</organism>
<name>A0ABU7M0M8_9PROT</name>
<evidence type="ECO:0000313" key="3">
    <source>
        <dbReference type="Proteomes" id="UP001310692"/>
    </source>
</evidence>
<dbReference type="InterPro" id="IPR022134">
    <property type="entry name" value="DUF3667"/>
</dbReference>
<sequence length="404" mass="45470">MTDENLIDTSAGIVAEGVAAGAVAGTRKGRRTFFRREKPAGECLNCGTALRGRICHSCGQDSDDFHRPIWHLVLEILDGLFSFDGRFWRTIPPLLIRPGHITRQYLSGVRARYVQPFRLLIAASVIFFLVFFLTNGGYSNIFGGDDNGEMPSAEVQDEALAELDAAAEQSPEAAAQIAIARAALEQAQREVDEVGESPTIQALSRAERNEEVKQQLREYLLPEDYPDVAAPAPDEPLQLGSNDGFRMTLNIYELRDWPLPARRFIIARAERIIDNPASWSEAMQRWTPRLVFLLLPLYALLLAVLNFWRRGLYLYDHLVVSLHFHAFLFIFLTILILIAPLISGVIGTLIFLVWSNIYLYRIHRVVYENGRFMAILRTLTLDIAYLVILTISLLLLMVVGLVSA</sequence>
<dbReference type="RefSeq" id="WP_330196940.1">
    <property type="nucleotide sequence ID" value="NZ_JAZDRO010000005.1"/>
</dbReference>